<accession>F0J9U0</accession>
<dbReference type="AlphaFoldDB" id="F0J9U0"/>
<feature type="signal peptide" evidence="1">
    <location>
        <begin position="1"/>
        <end position="19"/>
    </location>
</feature>
<evidence type="ECO:0000256" key="1">
    <source>
        <dbReference type="SAM" id="SignalP"/>
    </source>
</evidence>
<proteinExistence type="evidence at transcript level"/>
<sequence length="70" mass="7885">MWLWLSAAWTCETLELTRTCIVPHVVAMSPYVSSFCTVSKGVSFSLKCTAREAVAILAPAMLVYICRREW</sequence>
<organism evidence="2">
    <name type="scientific">Amblyomma variegatum</name>
    <name type="common">Tropical bont tick</name>
    <dbReference type="NCBI Taxonomy" id="34610"/>
    <lineage>
        <taxon>Eukaryota</taxon>
        <taxon>Metazoa</taxon>
        <taxon>Ecdysozoa</taxon>
        <taxon>Arthropoda</taxon>
        <taxon>Chelicerata</taxon>
        <taxon>Arachnida</taxon>
        <taxon>Acari</taxon>
        <taxon>Parasitiformes</taxon>
        <taxon>Ixodida</taxon>
        <taxon>Ixodoidea</taxon>
        <taxon>Ixodidae</taxon>
        <taxon>Amblyomminae</taxon>
        <taxon>Amblyomma</taxon>
    </lineage>
</organism>
<dbReference type="EMBL" id="BK007641">
    <property type="protein sequence ID" value="DAA34615.1"/>
    <property type="molecule type" value="mRNA"/>
</dbReference>
<evidence type="ECO:0000313" key="2">
    <source>
        <dbReference type="EMBL" id="DAA34615.1"/>
    </source>
</evidence>
<feature type="chain" id="PRO_5003253427" evidence="1">
    <location>
        <begin position="20"/>
        <end position="70"/>
    </location>
</feature>
<name>F0J9U0_AMBVA</name>
<protein>
    <submittedName>
        <fullName evidence="2">Hypothetical secreted protein 122</fullName>
    </submittedName>
</protein>
<keyword evidence="1" id="KW-0732">Signal</keyword>
<reference evidence="2" key="1">
    <citation type="journal article" date="2011" name="BMC Genomics">
        <title>A further insight into the sialome of the tropical bont tick, Amblyomma variegatum.</title>
        <authorList>
            <person name="Ribeiro J.M."/>
            <person name="Anderson J.M."/>
            <person name="Manoukis N.C."/>
            <person name="Meng Z."/>
            <person name="Francishetti I.M."/>
        </authorList>
    </citation>
    <scope>NUCLEOTIDE SEQUENCE</scope>
    <source>
        <strain evidence="2">Amb_var-122</strain>
        <tissue evidence="2">Salivary gland</tissue>
    </source>
</reference>